<dbReference type="STRING" id="139825.A0A401H4E6"/>
<evidence type="ECO:0000313" key="1">
    <source>
        <dbReference type="EMBL" id="GBE89282.1"/>
    </source>
</evidence>
<name>A0A401H4E6_9APHY</name>
<organism evidence="1 2">
    <name type="scientific">Sparassis crispa</name>
    <dbReference type="NCBI Taxonomy" id="139825"/>
    <lineage>
        <taxon>Eukaryota</taxon>
        <taxon>Fungi</taxon>
        <taxon>Dikarya</taxon>
        <taxon>Basidiomycota</taxon>
        <taxon>Agaricomycotina</taxon>
        <taxon>Agaricomycetes</taxon>
        <taxon>Polyporales</taxon>
        <taxon>Sparassidaceae</taxon>
        <taxon>Sparassis</taxon>
    </lineage>
</organism>
<dbReference type="RefSeq" id="XP_027620195.1">
    <property type="nucleotide sequence ID" value="XM_027764394.1"/>
</dbReference>
<dbReference type="OrthoDB" id="2794869at2759"/>
<dbReference type="AlphaFoldDB" id="A0A401H4E6"/>
<sequence length="517" mass="59325">MDKPTFMQKDGRMAASHQYDPCNAISGTSSTNFSPMISVKTKHRSITDLPIDILIEIFKYIYSFSQILEEHAEWPYQDNSSDSHLKLVSTRWDERVDLRGSTLFPDALASVCRLWRDALQLVSVFWTRVVVFVDDDPTPMSMLGSRLELSASHPLHITIMRRPTSHRDADPLERRRVSDTMCLLYPHISRWYRFHINVLHASSLPVPHVELQGDALCLFERRFESQIDEIQYDVADWMPRFNAPALTELRMDGLTFRRAFLFSPASISHVQELSITRYARGHRLLFTFRNLIDCLCALPNLTWLDLVDLDILPEVGTGPILGLSRCRPRYCKFELLSSAITRLLSLCLQNAIYDLSLTQCTIPHRIDLSSVGDLRLQNIDHDQDLEPLLLNWDSVHLCVHSCPGFGASLLSAMAYEIDGHDNWLCPRLTILELLDCTNFTSADMRAMVQARHKAHAESGFADDFDDEFTVTSLTHLTVVGDMELWLADREWLDQNVDYVSWNGWCGGYARQTVYHRS</sequence>
<evidence type="ECO:0008006" key="3">
    <source>
        <dbReference type="Google" id="ProtNLM"/>
    </source>
</evidence>
<accession>A0A401H4E6</accession>
<comment type="caution">
    <text evidence="1">The sequence shown here is derived from an EMBL/GenBank/DDBJ whole genome shotgun (WGS) entry which is preliminary data.</text>
</comment>
<dbReference type="SUPFAM" id="SSF52047">
    <property type="entry name" value="RNI-like"/>
    <property type="match status" value="1"/>
</dbReference>
<keyword evidence="2" id="KW-1185">Reference proteome</keyword>
<reference evidence="1 2" key="1">
    <citation type="journal article" date="2018" name="Sci. Rep.">
        <title>Genome sequence of the cauliflower mushroom Sparassis crispa (Hanabiratake) and its association with beneficial usage.</title>
        <authorList>
            <person name="Kiyama R."/>
            <person name="Furutani Y."/>
            <person name="Kawaguchi K."/>
            <person name="Nakanishi T."/>
        </authorList>
    </citation>
    <scope>NUCLEOTIDE SEQUENCE [LARGE SCALE GENOMIC DNA]</scope>
</reference>
<evidence type="ECO:0000313" key="2">
    <source>
        <dbReference type="Proteomes" id="UP000287166"/>
    </source>
</evidence>
<protein>
    <recommendedName>
        <fullName evidence="3">F-box domain-containing protein</fullName>
    </recommendedName>
</protein>
<dbReference type="EMBL" id="BFAD01000015">
    <property type="protein sequence ID" value="GBE89282.1"/>
    <property type="molecule type" value="Genomic_DNA"/>
</dbReference>
<dbReference type="Proteomes" id="UP000287166">
    <property type="component" value="Unassembled WGS sequence"/>
</dbReference>
<dbReference type="GeneID" id="38786199"/>
<dbReference type="InParanoid" id="A0A401H4E6"/>
<gene>
    <name evidence="1" type="ORF">SCP_1502900</name>
</gene>
<proteinExistence type="predicted"/>